<feature type="transmembrane region" description="Helical" evidence="5">
    <location>
        <begin position="221"/>
        <end position="244"/>
    </location>
</feature>
<gene>
    <name evidence="7" type="ORF">F6B43_09235</name>
</gene>
<dbReference type="InterPro" id="IPR002645">
    <property type="entry name" value="STAS_dom"/>
</dbReference>
<sequence>MSASHPAPARRRLPVLQGIVPISLKRVPADIAAGATLAALGIPEVMGYTSIAGMPVITGLYTILIPIAVFALIGSSRHLVVGADSATAAIMAAGLAGLAPIASPQYIQLAGALAIITGLLLILARIARLGFIADFLSRSVLIGFLTGVGIQVALGQVGDMLGIPAPTFTKIWPGSSGTLEKFAATMADIGAVNGPTIWVSVAVLVLALATKIFAPSVPGALIAVVGAIFVSWKFDLASLGVATLGHVPSGLPQFGIPGITWAELPPLLSTAVALFVVILAQSAATSRAYAAKFEEQFSENTDLVGLSLANVSAGLTGTFVVNGSPTKTQMVTGAGGRSQIAQLTTAVIVLLVLLFLTAPLAFMPTAVLAAVVFLIGVELIDVDGLRHVWRVRRGEFVVAVLTALVVVTVGVEQAIILAIILSIITHLSHGYRPTDGVIITRSQEMSQTVPVAAGTTSEPGLVVYRFAASLYFANANRFNEEMLTLVGDGAPAVRWLVIDASAMSDIDYSGGETLLQASSELEDRGVRLALANVAPSVRVHLDRCGITALLGEDAYYDTMADAVVAFRAAPPVAAAAR</sequence>
<keyword evidence="8" id="KW-1185">Reference proteome</keyword>
<keyword evidence="4 5" id="KW-0472">Membrane</keyword>
<evidence type="ECO:0000256" key="1">
    <source>
        <dbReference type="ARBA" id="ARBA00004141"/>
    </source>
</evidence>
<dbReference type="Pfam" id="PF00916">
    <property type="entry name" value="Sulfate_transp"/>
    <property type="match status" value="1"/>
</dbReference>
<reference evidence="8" key="1">
    <citation type="submission" date="2019-09" db="EMBL/GenBank/DDBJ databases">
        <title>Mumia zhuanghuii sp. nov. isolated from the intestinal contents of plateau pika (Ochotona curzoniae) in the Qinghai-Tibet plateau of China.</title>
        <authorList>
            <person name="Tian Z."/>
        </authorList>
    </citation>
    <scope>NUCLEOTIDE SEQUENCE [LARGE SCALE GENOMIC DNA]</scope>
    <source>
        <strain evidence="8">JCM 30598</strain>
    </source>
</reference>
<protein>
    <submittedName>
        <fullName evidence="7">SulP family inorganic anion transporter</fullName>
    </submittedName>
</protein>
<dbReference type="InterPro" id="IPR036513">
    <property type="entry name" value="STAS_dom_sf"/>
</dbReference>
<evidence type="ECO:0000259" key="6">
    <source>
        <dbReference type="PROSITE" id="PS50801"/>
    </source>
</evidence>
<name>A0A5J5J0X4_9MICO</name>
<proteinExistence type="predicted"/>
<accession>A0A5J5J0X4</accession>
<evidence type="ECO:0000256" key="4">
    <source>
        <dbReference type="ARBA" id="ARBA00023136"/>
    </source>
</evidence>
<evidence type="ECO:0000256" key="3">
    <source>
        <dbReference type="ARBA" id="ARBA00022989"/>
    </source>
</evidence>
<dbReference type="Gene3D" id="3.30.750.24">
    <property type="entry name" value="STAS domain"/>
    <property type="match status" value="1"/>
</dbReference>
<dbReference type="Pfam" id="PF01740">
    <property type="entry name" value="STAS"/>
    <property type="match status" value="1"/>
</dbReference>
<organism evidence="7 8">
    <name type="scientific">Microbacterium rhizomatis</name>
    <dbReference type="NCBI Taxonomy" id="1631477"/>
    <lineage>
        <taxon>Bacteria</taxon>
        <taxon>Bacillati</taxon>
        <taxon>Actinomycetota</taxon>
        <taxon>Actinomycetes</taxon>
        <taxon>Micrococcales</taxon>
        <taxon>Microbacteriaceae</taxon>
        <taxon>Microbacterium</taxon>
    </lineage>
</organism>
<dbReference type="CDD" id="cd07042">
    <property type="entry name" value="STAS_SulP_like_sulfate_transporter"/>
    <property type="match status" value="1"/>
</dbReference>
<evidence type="ECO:0000256" key="5">
    <source>
        <dbReference type="SAM" id="Phobius"/>
    </source>
</evidence>
<dbReference type="GO" id="GO:0016020">
    <property type="term" value="C:membrane"/>
    <property type="evidence" value="ECO:0007669"/>
    <property type="project" value="UniProtKB-SubCell"/>
</dbReference>
<feature type="transmembrane region" description="Helical" evidence="5">
    <location>
        <begin position="396"/>
        <end position="424"/>
    </location>
</feature>
<dbReference type="OrthoDB" id="9769739at2"/>
<feature type="domain" description="STAS" evidence="6">
    <location>
        <begin position="451"/>
        <end position="566"/>
    </location>
</feature>
<evidence type="ECO:0000313" key="8">
    <source>
        <dbReference type="Proteomes" id="UP000325827"/>
    </source>
</evidence>
<keyword evidence="3 5" id="KW-1133">Transmembrane helix</keyword>
<feature type="transmembrane region" description="Helical" evidence="5">
    <location>
        <begin position="347"/>
        <end position="376"/>
    </location>
</feature>
<dbReference type="PANTHER" id="PTHR11814">
    <property type="entry name" value="SULFATE TRANSPORTER"/>
    <property type="match status" value="1"/>
</dbReference>
<dbReference type="InterPro" id="IPR001902">
    <property type="entry name" value="SLC26A/SulP_fam"/>
</dbReference>
<feature type="transmembrane region" description="Helical" evidence="5">
    <location>
        <begin position="51"/>
        <end position="72"/>
    </location>
</feature>
<feature type="transmembrane region" description="Helical" evidence="5">
    <location>
        <begin position="79"/>
        <end position="99"/>
    </location>
</feature>
<dbReference type="InterPro" id="IPR011547">
    <property type="entry name" value="SLC26A/SulP_dom"/>
</dbReference>
<dbReference type="SUPFAM" id="SSF52091">
    <property type="entry name" value="SpoIIaa-like"/>
    <property type="match status" value="1"/>
</dbReference>
<comment type="subcellular location">
    <subcellularLocation>
        <location evidence="1">Membrane</location>
        <topology evidence="1">Multi-pass membrane protein</topology>
    </subcellularLocation>
</comment>
<dbReference type="GO" id="GO:0055085">
    <property type="term" value="P:transmembrane transport"/>
    <property type="evidence" value="ECO:0007669"/>
    <property type="project" value="InterPro"/>
</dbReference>
<dbReference type="RefSeq" id="WP_150448669.1">
    <property type="nucleotide sequence ID" value="NZ_VYSA01000002.1"/>
</dbReference>
<comment type="caution">
    <text evidence="7">The sequence shown here is derived from an EMBL/GenBank/DDBJ whole genome shotgun (WGS) entry which is preliminary data.</text>
</comment>
<dbReference type="Proteomes" id="UP000325827">
    <property type="component" value="Unassembled WGS sequence"/>
</dbReference>
<dbReference type="AlphaFoldDB" id="A0A5J5J0X4"/>
<evidence type="ECO:0000313" key="7">
    <source>
        <dbReference type="EMBL" id="KAA9107634.1"/>
    </source>
</evidence>
<evidence type="ECO:0000256" key="2">
    <source>
        <dbReference type="ARBA" id="ARBA00022692"/>
    </source>
</evidence>
<feature type="transmembrane region" description="Helical" evidence="5">
    <location>
        <begin position="105"/>
        <end position="123"/>
    </location>
</feature>
<feature type="transmembrane region" description="Helical" evidence="5">
    <location>
        <begin position="264"/>
        <end position="284"/>
    </location>
</feature>
<dbReference type="PROSITE" id="PS50801">
    <property type="entry name" value="STAS"/>
    <property type="match status" value="1"/>
</dbReference>
<feature type="transmembrane region" description="Helical" evidence="5">
    <location>
        <begin position="135"/>
        <end position="154"/>
    </location>
</feature>
<dbReference type="EMBL" id="VYSA01000002">
    <property type="protein sequence ID" value="KAA9107634.1"/>
    <property type="molecule type" value="Genomic_DNA"/>
</dbReference>
<keyword evidence="2 5" id="KW-0812">Transmembrane</keyword>